<keyword evidence="9" id="KW-1185">Reference proteome</keyword>
<evidence type="ECO:0000313" key="9">
    <source>
        <dbReference type="Proteomes" id="UP001165160"/>
    </source>
</evidence>
<organism evidence="8 9">
    <name type="scientific">Triparma verrucosa</name>
    <dbReference type="NCBI Taxonomy" id="1606542"/>
    <lineage>
        <taxon>Eukaryota</taxon>
        <taxon>Sar</taxon>
        <taxon>Stramenopiles</taxon>
        <taxon>Ochrophyta</taxon>
        <taxon>Bolidophyceae</taxon>
        <taxon>Parmales</taxon>
        <taxon>Triparmaceae</taxon>
        <taxon>Triparma</taxon>
    </lineage>
</organism>
<evidence type="ECO:0000256" key="5">
    <source>
        <dbReference type="ARBA" id="ARBA00023187"/>
    </source>
</evidence>
<evidence type="ECO:0000313" key="8">
    <source>
        <dbReference type="EMBL" id="GMH93062.1"/>
    </source>
</evidence>
<name>A0A9W7EWG9_9STRA</name>
<dbReference type="InterPro" id="IPR008409">
    <property type="entry name" value="SPF27"/>
</dbReference>
<comment type="similarity">
    <text evidence="2">Belongs to the SPF27 family.</text>
</comment>
<dbReference type="PANTHER" id="PTHR13296">
    <property type="entry name" value="BCAS2 PROTEIN"/>
    <property type="match status" value="1"/>
</dbReference>
<proteinExistence type="inferred from homology"/>
<sequence>MSLPSASFLPLDSLPYLDPPSHPDYAAYALTLIEDEMQAMQDEGLETGPDLYLKNVKGYEPNFTQLTEHCLSEISSNDGSTPVRPPLRPSTWGTAPQNSLSSDVQAWKSSVKNLKSKIELEHTNLINLELLSTFGSTSHLLSNSKLQSLQKSLQSNLDSLRLEVDTINSSRKESQESVKVRYTNLNNKWLQLVRANYTLKRAIEDKEVSNKKRKTL</sequence>
<dbReference type="EMBL" id="BRXX01000134">
    <property type="protein sequence ID" value="GMH93062.1"/>
    <property type="molecule type" value="Genomic_DNA"/>
</dbReference>
<keyword evidence="3" id="KW-0507">mRNA processing</keyword>
<keyword evidence="6" id="KW-0539">Nucleus</keyword>
<comment type="subcellular location">
    <subcellularLocation>
        <location evidence="1">Nucleus</location>
    </subcellularLocation>
</comment>
<dbReference type="GO" id="GO:0008380">
    <property type="term" value="P:RNA splicing"/>
    <property type="evidence" value="ECO:0007669"/>
    <property type="project" value="UniProtKB-KW"/>
</dbReference>
<evidence type="ECO:0000256" key="4">
    <source>
        <dbReference type="ARBA" id="ARBA00022728"/>
    </source>
</evidence>
<gene>
    <name evidence="8" type="ORF">TrVE_jg7790</name>
</gene>
<evidence type="ECO:0000256" key="1">
    <source>
        <dbReference type="ARBA" id="ARBA00004123"/>
    </source>
</evidence>
<reference evidence="9" key="1">
    <citation type="journal article" date="2023" name="Commun. Biol.">
        <title>Genome analysis of Parmales, the sister group of diatoms, reveals the evolutionary specialization of diatoms from phago-mixotrophs to photoautotrophs.</title>
        <authorList>
            <person name="Ban H."/>
            <person name="Sato S."/>
            <person name="Yoshikawa S."/>
            <person name="Yamada K."/>
            <person name="Nakamura Y."/>
            <person name="Ichinomiya M."/>
            <person name="Sato N."/>
            <person name="Blanc-Mathieu R."/>
            <person name="Endo H."/>
            <person name="Kuwata A."/>
            <person name="Ogata H."/>
        </authorList>
    </citation>
    <scope>NUCLEOTIDE SEQUENCE [LARGE SCALE GENOMIC DNA]</scope>
    <source>
        <strain evidence="9">NIES 3699</strain>
    </source>
</reference>
<dbReference type="Proteomes" id="UP001165160">
    <property type="component" value="Unassembled WGS sequence"/>
</dbReference>
<evidence type="ECO:0000256" key="2">
    <source>
        <dbReference type="ARBA" id="ARBA00010788"/>
    </source>
</evidence>
<keyword evidence="5" id="KW-0508">mRNA splicing</keyword>
<dbReference type="PANTHER" id="PTHR13296:SF0">
    <property type="entry name" value="PRE-MRNA-SPLICING FACTOR SPF27"/>
    <property type="match status" value="1"/>
</dbReference>
<evidence type="ECO:0008006" key="10">
    <source>
        <dbReference type="Google" id="ProtNLM"/>
    </source>
</evidence>
<dbReference type="GO" id="GO:0006397">
    <property type="term" value="P:mRNA processing"/>
    <property type="evidence" value="ECO:0007669"/>
    <property type="project" value="UniProtKB-KW"/>
</dbReference>
<accession>A0A9W7EWG9</accession>
<dbReference type="GO" id="GO:0071013">
    <property type="term" value="C:catalytic step 2 spliceosome"/>
    <property type="evidence" value="ECO:0007669"/>
    <property type="project" value="TreeGrafter"/>
</dbReference>
<protein>
    <recommendedName>
        <fullName evidence="10">Pre-mRNA-splicing factor SPF27</fullName>
    </recommendedName>
</protein>
<comment type="caution">
    <text evidence="8">The sequence shown here is derived from an EMBL/GenBank/DDBJ whole genome shotgun (WGS) entry which is preliminary data.</text>
</comment>
<dbReference type="Pfam" id="PF05700">
    <property type="entry name" value="BCAS2"/>
    <property type="match status" value="1"/>
</dbReference>
<evidence type="ECO:0000256" key="6">
    <source>
        <dbReference type="ARBA" id="ARBA00023242"/>
    </source>
</evidence>
<dbReference type="GO" id="GO:0000974">
    <property type="term" value="C:Prp19 complex"/>
    <property type="evidence" value="ECO:0007669"/>
    <property type="project" value="TreeGrafter"/>
</dbReference>
<keyword evidence="4" id="KW-0747">Spliceosome</keyword>
<feature type="region of interest" description="Disordered" evidence="7">
    <location>
        <begin position="74"/>
        <end position="99"/>
    </location>
</feature>
<evidence type="ECO:0000256" key="3">
    <source>
        <dbReference type="ARBA" id="ARBA00022664"/>
    </source>
</evidence>
<evidence type="ECO:0000256" key="7">
    <source>
        <dbReference type="SAM" id="MobiDB-lite"/>
    </source>
</evidence>
<dbReference type="GO" id="GO:0071011">
    <property type="term" value="C:precatalytic spliceosome"/>
    <property type="evidence" value="ECO:0007669"/>
    <property type="project" value="TreeGrafter"/>
</dbReference>
<dbReference type="AlphaFoldDB" id="A0A9W7EWG9"/>